<feature type="region of interest" description="Disordered" evidence="1">
    <location>
        <begin position="98"/>
        <end position="130"/>
    </location>
</feature>
<dbReference type="AlphaFoldDB" id="A0A239PMT8"/>
<name>A0A239PMT8_9RHOB</name>
<organism evidence="2 3">
    <name type="scientific">Paracoccus seriniphilus</name>
    <dbReference type="NCBI Taxonomy" id="184748"/>
    <lineage>
        <taxon>Bacteria</taxon>
        <taxon>Pseudomonadati</taxon>
        <taxon>Pseudomonadota</taxon>
        <taxon>Alphaproteobacteria</taxon>
        <taxon>Rhodobacterales</taxon>
        <taxon>Paracoccaceae</taxon>
        <taxon>Paracoccus</taxon>
    </lineage>
</organism>
<dbReference type="InterPro" id="IPR045516">
    <property type="entry name" value="DUF6477"/>
</dbReference>
<dbReference type="Proteomes" id="UP000198307">
    <property type="component" value="Unassembled WGS sequence"/>
</dbReference>
<protein>
    <submittedName>
        <fullName evidence="2">Uncharacterized protein</fullName>
    </submittedName>
</protein>
<feature type="compositionally biased region" description="Basic and acidic residues" evidence="1">
    <location>
        <begin position="120"/>
        <end position="130"/>
    </location>
</feature>
<evidence type="ECO:0000256" key="1">
    <source>
        <dbReference type="SAM" id="MobiDB-lite"/>
    </source>
</evidence>
<dbReference type="EMBL" id="FZQB01000002">
    <property type="protein sequence ID" value="SNT71625.1"/>
    <property type="molecule type" value="Genomic_DNA"/>
</dbReference>
<keyword evidence="3" id="KW-1185">Reference proteome</keyword>
<accession>A0A239PMT8</accession>
<gene>
    <name evidence="2" type="ORF">SAMN05444959_102135</name>
</gene>
<evidence type="ECO:0000313" key="3">
    <source>
        <dbReference type="Proteomes" id="UP000198307"/>
    </source>
</evidence>
<sequence>MTSNVIAFRTHSDPAPLRRPATLIRAARAGQAGWKRNRDLPRLLHQDSCPPAGLALPRLRAQEALMNDLRLKKASGYDMQRHVLMMIAILAEMRAAADQNPARAAKDKRSNPAAKIMRPSARETEIQARL</sequence>
<reference evidence="2 3" key="1">
    <citation type="submission" date="2017-07" db="EMBL/GenBank/DDBJ databases">
        <authorList>
            <person name="Sun Z.S."/>
            <person name="Albrecht U."/>
            <person name="Echele G."/>
            <person name="Lee C.C."/>
        </authorList>
    </citation>
    <scope>NUCLEOTIDE SEQUENCE [LARGE SCALE GENOMIC DNA]</scope>
    <source>
        <strain evidence="2 3">DSM 14827</strain>
    </source>
</reference>
<evidence type="ECO:0000313" key="2">
    <source>
        <dbReference type="EMBL" id="SNT71625.1"/>
    </source>
</evidence>
<proteinExistence type="predicted"/>
<dbReference type="RefSeq" id="WP_179217630.1">
    <property type="nucleotide sequence ID" value="NZ_CP067129.1"/>
</dbReference>
<dbReference type="Pfam" id="PF20083">
    <property type="entry name" value="DUF6477"/>
    <property type="match status" value="1"/>
</dbReference>